<dbReference type="FunFam" id="2.10.110.10:FF:000009">
    <property type="entry name" value="Paxillin isoform 1"/>
    <property type="match status" value="1"/>
</dbReference>
<feature type="compositionally biased region" description="Low complexity" evidence="11">
    <location>
        <begin position="124"/>
        <end position="136"/>
    </location>
</feature>
<evidence type="ECO:0000256" key="5">
    <source>
        <dbReference type="ARBA" id="ARBA00022737"/>
    </source>
</evidence>
<name>A0A1W0X371_HYPEX</name>
<evidence type="ECO:0000256" key="8">
    <source>
        <dbReference type="ARBA" id="ARBA00023038"/>
    </source>
</evidence>
<dbReference type="CDD" id="cd09339">
    <property type="entry name" value="LIM4_Paxillin_like"/>
    <property type="match status" value="1"/>
</dbReference>
<dbReference type="Gene3D" id="2.10.110.10">
    <property type="entry name" value="Cysteine Rich Protein"/>
    <property type="match status" value="4"/>
</dbReference>
<evidence type="ECO:0000256" key="9">
    <source>
        <dbReference type="ARBA" id="ARBA00037833"/>
    </source>
</evidence>
<dbReference type="GO" id="GO:0046872">
    <property type="term" value="F:metal ion binding"/>
    <property type="evidence" value="ECO:0007669"/>
    <property type="project" value="UniProtKB-KW"/>
</dbReference>
<feature type="domain" description="LIM zinc-binding" evidence="12">
    <location>
        <begin position="259"/>
        <end position="316"/>
    </location>
</feature>
<feature type="domain" description="LIM zinc-binding" evidence="12">
    <location>
        <begin position="317"/>
        <end position="376"/>
    </location>
</feature>
<evidence type="ECO:0000256" key="10">
    <source>
        <dbReference type="PROSITE-ProRule" id="PRU00125"/>
    </source>
</evidence>
<dbReference type="SUPFAM" id="SSF57716">
    <property type="entry name" value="Glucocorticoid receptor-like (DNA-binding domain)"/>
    <property type="match status" value="5"/>
</dbReference>
<keyword evidence="4 10" id="KW-0479">Metal-binding</keyword>
<keyword evidence="5" id="KW-0677">Repeat</keyword>
<keyword evidence="8 10" id="KW-0440">LIM domain</keyword>
<dbReference type="GO" id="GO:0003779">
    <property type="term" value="F:actin binding"/>
    <property type="evidence" value="ECO:0007669"/>
    <property type="project" value="TreeGrafter"/>
</dbReference>
<evidence type="ECO:0000256" key="2">
    <source>
        <dbReference type="ARBA" id="ARBA00022490"/>
    </source>
</evidence>
<dbReference type="SMART" id="SM00132">
    <property type="entry name" value="LIM"/>
    <property type="match status" value="4"/>
</dbReference>
<dbReference type="GO" id="GO:0055120">
    <property type="term" value="C:striated muscle dense body"/>
    <property type="evidence" value="ECO:0007669"/>
    <property type="project" value="UniProtKB-ARBA"/>
</dbReference>
<evidence type="ECO:0000256" key="11">
    <source>
        <dbReference type="SAM" id="MobiDB-lite"/>
    </source>
</evidence>
<keyword evidence="2" id="KW-0963">Cytoplasm</keyword>
<evidence type="ECO:0000256" key="1">
    <source>
        <dbReference type="ARBA" id="ARBA00004282"/>
    </source>
</evidence>
<dbReference type="GO" id="GO:0001725">
    <property type="term" value="C:stress fiber"/>
    <property type="evidence" value="ECO:0007669"/>
    <property type="project" value="TreeGrafter"/>
</dbReference>
<protein>
    <submittedName>
        <fullName evidence="13">Paxillin</fullName>
    </submittedName>
</protein>
<dbReference type="GO" id="GO:0051371">
    <property type="term" value="F:muscle alpha-actinin binding"/>
    <property type="evidence" value="ECO:0007669"/>
    <property type="project" value="TreeGrafter"/>
</dbReference>
<dbReference type="OrthoDB" id="15567at2759"/>
<feature type="region of interest" description="Disordered" evidence="11">
    <location>
        <begin position="14"/>
        <end position="96"/>
    </location>
</feature>
<comment type="subcellular location">
    <subcellularLocation>
        <location evidence="1">Cell junction</location>
    </subcellularLocation>
    <subcellularLocation>
        <location evidence="9">Cytoplasm</location>
        <location evidence="9">Myofibril</location>
        <location evidence="9">Sarcomere</location>
        <location evidence="9">M line</location>
    </subcellularLocation>
</comment>
<dbReference type="FunFam" id="2.10.110.10:FF:000008">
    <property type="entry name" value="Paxillin isoform 1"/>
    <property type="match status" value="1"/>
</dbReference>
<evidence type="ECO:0000256" key="4">
    <source>
        <dbReference type="ARBA" id="ARBA00022723"/>
    </source>
</evidence>
<dbReference type="GO" id="GO:0031941">
    <property type="term" value="C:filamentous actin"/>
    <property type="evidence" value="ECO:0007669"/>
    <property type="project" value="TreeGrafter"/>
</dbReference>
<keyword evidence="14" id="KW-1185">Reference proteome</keyword>
<dbReference type="CDD" id="cd09338">
    <property type="entry name" value="LIM3_Paxillin_like"/>
    <property type="match status" value="1"/>
</dbReference>
<dbReference type="GO" id="GO:0007507">
    <property type="term" value="P:heart development"/>
    <property type="evidence" value="ECO:0007669"/>
    <property type="project" value="TreeGrafter"/>
</dbReference>
<keyword evidence="7" id="KW-0965">Cell junction</keyword>
<dbReference type="Pfam" id="PF00412">
    <property type="entry name" value="LIM"/>
    <property type="match status" value="4"/>
</dbReference>
<dbReference type="GO" id="GO:0005912">
    <property type="term" value="C:adherens junction"/>
    <property type="evidence" value="ECO:0007669"/>
    <property type="project" value="TreeGrafter"/>
</dbReference>
<accession>A0A1W0X371</accession>
<feature type="compositionally biased region" description="Polar residues" evidence="11">
    <location>
        <begin position="34"/>
        <end position="51"/>
    </location>
</feature>
<gene>
    <name evidence="13" type="ORF">BV898_04320</name>
</gene>
<evidence type="ECO:0000313" key="13">
    <source>
        <dbReference type="EMBL" id="OQV21742.1"/>
    </source>
</evidence>
<dbReference type="FunFam" id="2.10.110.10:FF:000018">
    <property type="entry name" value="Paxillin isoform 1"/>
    <property type="match status" value="1"/>
</dbReference>
<feature type="region of interest" description="Disordered" evidence="11">
    <location>
        <begin position="117"/>
        <end position="194"/>
    </location>
</feature>
<keyword evidence="6 10" id="KW-0862">Zinc</keyword>
<dbReference type="InterPro" id="IPR001781">
    <property type="entry name" value="Znf_LIM"/>
</dbReference>
<evidence type="ECO:0000256" key="7">
    <source>
        <dbReference type="ARBA" id="ARBA00022949"/>
    </source>
</evidence>
<sequence>MSNLADLDNLMADLDSARRPGGGLGQTRVYAPGSQVTHTFSRSENTVTLSGDRNRDSPARERGDERSASPQISRPKSPASNRKVQPVAQSPRQAGGATAELDDLMASLNDFKVTNDGTVKRSSETTTTTTYSSSSSRDQQQQQHRAPSASPAPYSEPQNKYGGNVSSNSTNHQHDRSERDVNYADRGGADSRNSDLGDNQCAGCQKNVNGQVVTALGKVWHMECFRCGHCQNLLRTQPFFEKGGKAYCEKDYYELFAMKCARCKGPIKDTCFTALDQTWHPECFCCARCSTAFGESSFHERDGKPFCEQCYLKSFAPQCAGCQKPIAGTYLTALDAQWHRDCFICNDCRKPFDSGSFFDLDGRPYCEQHYHANRGSVCGTCQQPISGRCVTAMGKKFHPDHFVCSYCVRPLNKGTFKEHPSGQGAKPWCHNCFDRLYGSKKEDGFGAEEAVSFDM</sequence>
<proteinExistence type="predicted"/>
<comment type="caution">
    <text evidence="13">The sequence shown here is derived from an EMBL/GenBank/DDBJ whole genome shotgun (WGS) entry which is preliminary data.</text>
</comment>
<organism evidence="13 14">
    <name type="scientific">Hypsibius exemplaris</name>
    <name type="common">Freshwater tardigrade</name>
    <dbReference type="NCBI Taxonomy" id="2072580"/>
    <lineage>
        <taxon>Eukaryota</taxon>
        <taxon>Metazoa</taxon>
        <taxon>Ecdysozoa</taxon>
        <taxon>Tardigrada</taxon>
        <taxon>Eutardigrada</taxon>
        <taxon>Parachela</taxon>
        <taxon>Hypsibioidea</taxon>
        <taxon>Hypsibiidae</taxon>
        <taxon>Hypsibius</taxon>
    </lineage>
</organism>
<dbReference type="GO" id="GO:0030036">
    <property type="term" value="P:actin cytoskeleton organization"/>
    <property type="evidence" value="ECO:0007669"/>
    <property type="project" value="TreeGrafter"/>
</dbReference>
<dbReference type="EMBL" id="MTYJ01000021">
    <property type="protein sequence ID" value="OQV21742.1"/>
    <property type="molecule type" value="Genomic_DNA"/>
</dbReference>
<evidence type="ECO:0000259" key="12">
    <source>
        <dbReference type="PROSITE" id="PS50023"/>
    </source>
</evidence>
<feature type="compositionally biased region" description="Polar residues" evidence="11">
    <location>
        <begin position="68"/>
        <end position="92"/>
    </location>
</feature>
<dbReference type="PANTHER" id="PTHR24214">
    <property type="entry name" value="PDZ AND LIM DOMAIN PROTEIN ZASP"/>
    <property type="match status" value="1"/>
</dbReference>
<dbReference type="PROSITE" id="PS50023">
    <property type="entry name" value="LIM_DOMAIN_2"/>
    <property type="match status" value="4"/>
</dbReference>
<keyword evidence="3" id="KW-0597">Phosphoprotein</keyword>
<dbReference type="PROSITE" id="PS00478">
    <property type="entry name" value="LIM_DOMAIN_1"/>
    <property type="match status" value="3"/>
</dbReference>
<feature type="compositionally biased region" description="Basic and acidic residues" evidence="11">
    <location>
        <begin position="52"/>
        <end position="67"/>
    </location>
</feature>
<dbReference type="FunFam" id="2.10.110.10:FF:000012">
    <property type="entry name" value="Paxillin isoform 1"/>
    <property type="match status" value="1"/>
</dbReference>
<dbReference type="Proteomes" id="UP000192578">
    <property type="component" value="Unassembled WGS sequence"/>
</dbReference>
<dbReference type="GO" id="GO:0030018">
    <property type="term" value="C:Z disc"/>
    <property type="evidence" value="ECO:0007669"/>
    <property type="project" value="TreeGrafter"/>
</dbReference>
<evidence type="ECO:0000256" key="6">
    <source>
        <dbReference type="ARBA" id="ARBA00022833"/>
    </source>
</evidence>
<dbReference type="PANTHER" id="PTHR24214:SF62">
    <property type="entry name" value="LEUPAXIN"/>
    <property type="match status" value="1"/>
</dbReference>
<dbReference type="AlphaFoldDB" id="A0A1W0X371"/>
<feature type="domain" description="LIM zinc-binding" evidence="12">
    <location>
        <begin position="199"/>
        <end position="258"/>
    </location>
</feature>
<reference evidence="14" key="1">
    <citation type="submission" date="2017-01" db="EMBL/GenBank/DDBJ databases">
        <title>Comparative genomics of anhydrobiosis in the tardigrade Hypsibius dujardini.</title>
        <authorList>
            <person name="Yoshida Y."/>
            <person name="Koutsovoulos G."/>
            <person name="Laetsch D."/>
            <person name="Stevens L."/>
            <person name="Kumar S."/>
            <person name="Horikawa D."/>
            <person name="Ishino K."/>
            <person name="Komine S."/>
            <person name="Tomita M."/>
            <person name="Blaxter M."/>
            <person name="Arakawa K."/>
        </authorList>
    </citation>
    <scope>NUCLEOTIDE SEQUENCE [LARGE SCALE GENOMIC DNA]</scope>
    <source>
        <strain evidence="14">Z151</strain>
    </source>
</reference>
<feature type="domain" description="LIM zinc-binding" evidence="12">
    <location>
        <begin position="377"/>
        <end position="439"/>
    </location>
</feature>
<feature type="compositionally biased region" description="Low complexity" evidence="11">
    <location>
        <begin position="146"/>
        <end position="155"/>
    </location>
</feature>
<feature type="compositionally biased region" description="Basic and acidic residues" evidence="11">
    <location>
        <begin position="172"/>
        <end position="194"/>
    </location>
</feature>
<evidence type="ECO:0000256" key="3">
    <source>
        <dbReference type="ARBA" id="ARBA00022553"/>
    </source>
</evidence>
<dbReference type="InterPro" id="IPR050604">
    <property type="entry name" value="PDZ-LIM_domain"/>
</dbReference>
<dbReference type="GO" id="GO:0061061">
    <property type="term" value="P:muscle structure development"/>
    <property type="evidence" value="ECO:0007669"/>
    <property type="project" value="TreeGrafter"/>
</dbReference>
<dbReference type="GO" id="GO:0031430">
    <property type="term" value="C:M band"/>
    <property type="evidence" value="ECO:0007669"/>
    <property type="project" value="UniProtKB-SubCell"/>
</dbReference>
<evidence type="ECO:0000313" key="14">
    <source>
        <dbReference type="Proteomes" id="UP000192578"/>
    </source>
</evidence>